<keyword evidence="2" id="KW-1185">Reference proteome</keyword>
<accession>A0AAE3NZ66</accession>
<gene>
    <name evidence="1" type="ORF">P1J78_22835</name>
</gene>
<reference evidence="1" key="1">
    <citation type="submission" date="2023-03" db="EMBL/GenBank/DDBJ databases">
        <title>Multiphase analysis and comparison of six strains from genera Psychromarinibacter, Lutimaribacter, and Maritimibacter, including a novel species: Psychromarinibacter sediminicola sp. nov.</title>
        <authorList>
            <person name="Wang Y.-H."/>
            <person name="Ye M.-Q."/>
            <person name="Du Z.-J."/>
        </authorList>
    </citation>
    <scope>NUCLEOTIDE SEQUENCE</scope>
    <source>
        <strain evidence="1">C21-152</strain>
    </source>
</reference>
<dbReference type="Proteomes" id="UP001220964">
    <property type="component" value="Unassembled WGS sequence"/>
</dbReference>
<name>A0AAE3NZ66_9RHOB</name>
<evidence type="ECO:0000313" key="1">
    <source>
        <dbReference type="EMBL" id="MDF0603570.1"/>
    </source>
</evidence>
<proteinExistence type="predicted"/>
<dbReference type="AlphaFoldDB" id="A0AAE3NZ66"/>
<comment type="caution">
    <text evidence="1">The sequence shown here is derived from an EMBL/GenBank/DDBJ whole genome shotgun (WGS) entry which is preliminary data.</text>
</comment>
<protein>
    <submittedName>
        <fullName evidence="1">Uncharacterized protein</fullName>
    </submittedName>
</protein>
<evidence type="ECO:0000313" key="2">
    <source>
        <dbReference type="Proteomes" id="UP001220964"/>
    </source>
</evidence>
<dbReference type="EMBL" id="JARGYC010000105">
    <property type="protein sequence ID" value="MDF0603570.1"/>
    <property type="molecule type" value="Genomic_DNA"/>
</dbReference>
<dbReference type="RefSeq" id="WP_275569687.1">
    <property type="nucleotide sequence ID" value="NZ_JARGYC010000105.1"/>
</dbReference>
<organism evidence="1 2">
    <name type="scientific">Psychromarinibacter sediminicola</name>
    <dbReference type="NCBI Taxonomy" id="3033385"/>
    <lineage>
        <taxon>Bacteria</taxon>
        <taxon>Pseudomonadati</taxon>
        <taxon>Pseudomonadota</taxon>
        <taxon>Alphaproteobacteria</taxon>
        <taxon>Rhodobacterales</taxon>
        <taxon>Paracoccaceae</taxon>
        <taxon>Psychromarinibacter</taxon>
    </lineage>
</organism>
<sequence length="184" mass="21114">MGWTFMYPPRDEKAEILRLHELVPDAPYTCEVLRIPRVNTIWYCAVRYAGDLKDSLVSGYTLDPDGSVVWCSIFLTKRDRGEWGYKGITEDMAPAPQHCKCPAGVLKLLSPTTNEHALDFRRRSLRWNSRPRPKVGDRIRTAVEVSGYGRTFTKRNLGRSVYESEKTGQLVRLSGYWLDGMEII</sequence>